<accession>M5WFV8</accession>
<evidence type="ECO:0000313" key="2">
    <source>
        <dbReference type="Proteomes" id="UP000006882"/>
    </source>
</evidence>
<dbReference type="EMBL" id="CM007657">
    <property type="protein sequence ID" value="ONH96440.1"/>
    <property type="molecule type" value="Genomic_DNA"/>
</dbReference>
<sequence>MPVKADASVWKALLNACQLHSATKLAGAIYMLQQVYGWSQVHCFVAGDTSHLQSDIIYASLNSLLTLIKESGYIPDLRLVLRDEEG</sequence>
<proteinExistence type="predicted"/>
<name>M5WFV8_PRUPE</name>
<protein>
    <submittedName>
        <fullName evidence="1">Uncharacterized protein</fullName>
    </submittedName>
</protein>
<dbReference type="Proteomes" id="UP000006882">
    <property type="component" value="Chromosome G7"/>
</dbReference>
<gene>
    <name evidence="1" type="ORF">PRUPE_7G129200</name>
</gene>
<reference evidence="1 2" key="1">
    <citation type="journal article" date="2013" name="Nat. Genet.">
        <title>The high-quality draft genome of peach (Prunus persica) identifies unique patterns of genetic diversity, domestication and genome evolution.</title>
        <authorList>
            <consortium name="International Peach Genome Initiative"/>
            <person name="Verde I."/>
            <person name="Abbott A.G."/>
            <person name="Scalabrin S."/>
            <person name="Jung S."/>
            <person name="Shu S."/>
            <person name="Marroni F."/>
            <person name="Zhebentyayeva T."/>
            <person name="Dettori M.T."/>
            <person name="Grimwood J."/>
            <person name="Cattonaro F."/>
            <person name="Zuccolo A."/>
            <person name="Rossini L."/>
            <person name="Jenkins J."/>
            <person name="Vendramin E."/>
            <person name="Meisel L.A."/>
            <person name="Decroocq V."/>
            <person name="Sosinski B."/>
            <person name="Prochnik S."/>
            <person name="Mitros T."/>
            <person name="Policriti A."/>
            <person name="Cipriani G."/>
            <person name="Dondini L."/>
            <person name="Ficklin S."/>
            <person name="Goodstein D.M."/>
            <person name="Xuan P."/>
            <person name="Del Fabbro C."/>
            <person name="Aramini V."/>
            <person name="Copetti D."/>
            <person name="Gonzalez S."/>
            <person name="Horner D.S."/>
            <person name="Falchi R."/>
            <person name="Lucas S."/>
            <person name="Mica E."/>
            <person name="Maldonado J."/>
            <person name="Lazzari B."/>
            <person name="Bielenberg D."/>
            <person name="Pirona R."/>
            <person name="Miculan M."/>
            <person name="Barakat A."/>
            <person name="Testolin R."/>
            <person name="Stella A."/>
            <person name="Tartarini S."/>
            <person name="Tonutti P."/>
            <person name="Arus P."/>
            <person name="Orellana A."/>
            <person name="Wells C."/>
            <person name="Main D."/>
            <person name="Vizzotto G."/>
            <person name="Silva H."/>
            <person name="Salamini F."/>
            <person name="Schmutz J."/>
            <person name="Morgante M."/>
            <person name="Rokhsar D.S."/>
        </authorList>
    </citation>
    <scope>NUCLEOTIDE SEQUENCE [LARGE SCALE GENOMIC DNA]</scope>
    <source>
        <strain evidence="2">cv. Nemared</strain>
    </source>
</reference>
<dbReference type="STRING" id="3760.M5WFV8"/>
<organism evidence="1 2">
    <name type="scientific">Prunus persica</name>
    <name type="common">Peach</name>
    <name type="synonym">Amygdalus persica</name>
    <dbReference type="NCBI Taxonomy" id="3760"/>
    <lineage>
        <taxon>Eukaryota</taxon>
        <taxon>Viridiplantae</taxon>
        <taxon>Streptophyta</taxon>
        <taxon>Embryophyta</taxon>
        <taxon>Tracheophyta</taxon>
        <taxon>Spermatophyta</taxon>
        <taxon>Magnoliopsida</taxon>
        <taxon>eudicotyledons</taxon>
        <taxon>Gunneridae</taxon>
        <taxon>Pentapetalae</taxon>
        <taxon>rosids</taxon>
        <taxon>fabids</taxon>
        <taxon>Rosales</taxon>
        <taxon>Rosaceae</taxon>
        <taxon>Amygdaloideae</taxon>
        <taxon>Amygdaleae</taxon>
        <taxon>Prunus</taxon>
    </lineage>
</organism>
<evidence type="ECO:0000313" key="1">
    <source>
        <dbReference type="EMBL" id="ONH96440.1"/>
    </source>
</evidence>
<dbReference type="HOGENOM" id="CLU_2502184_0_0_1"/>
<dbReference type="AlphaFoldDB" id="M5WFV8"/>
<keyword evidence="2" id="KW-1185">Reference proteome</keyword>
<dbReference type="Gramene" id="ONH96440">
    <property type="protein sequence ID" value="ONH96440"/>
    <property type="gene ID" value="PRUPE_7G129200"/>
</dbReference>